<comment type="caution">
    <text evidence="1">The sequence shown here is derived from an EMBL/GenBank/DDBJ whole genome shotgun (WGS) entry which is preliminary data.</text>
</comment>
<reference evidence="1" key="1">
    <citation type="submission" date="2021-03" db="EMBL/GenBank/DDBJ databases">
        <title>Draft genome sequence of rust myrtle Austropuccinia psidii MF-1, a brazilian biotype.</title>
        <authorList>
            <person name="Quecine M.C."/>
            <person name="Pachon D.M.R."/>
            <person name="Bonatelli M.L."/>
            <person name="Correr F.H."/>
            <person name="Franceschini L.M."/>
            <person name="Leite T.F."/>
            <person name="Margarido G.R.A."/>
            <person name="Almeida C.A."/>
            <person name="Ferrarezi J.A."/>
            <person name="Labate C.A."/>
        </authorList>
    </citation>
    <scope>NUCLEOTIDE SEQUENCE</scope>
    <source>
        <strain evidence="1">MF-1</strain>
    </source>
</reference>
<evidence type="ECO:0008006" key="3">
    <source>
        <dbReference type="Google" id="ProtNLM"/>
    </source>
</evidence>
<dbReference type="AlphaFoldDB" id="A0A9Q3FBC4"/>
<dbReference type="OrthoDB" id="4369127at2759"/>
<evidence type="ECO:0000313" key="2">
    <source>
        <dbReference type="Proteomes" id="UP000765509"/>
    </source>
</evidence>
<organism evidence="1 2">
    <name type="scientific">Austropuccinia psidii MF-1</name>
    <dbReference type="NCBI Taxonomy" id="1389203"/>
    <lineage>
        <taxon>Eukaryota</taxon>
        <taxon>Fungi</taxon>
        <taxon>Dikarya</taxon>
        <taxon>Basidiomycota</taxon>
        <taxon>Pucciniomycotina</taxon>
        <taxon>Pucciniomycetes</taxon>
        <taxon>Pucciniales</taxon>
        <taxon>Sphaerophragmiaceae</taxon>
        <taxon>Austropuccinia</taxon>
    </lineage>
</organism>
<dbReference type="EMBL" id="AVOT02040680">
    <property type="protein sequence ID" value="MBW0535909.1"/>
    <property type="molecule type" value="Genomic_DNA"/>
</dbReference>
<proteinExistence type="predicted"/>
<name>A0A9Q3FBC4_9BASI</name>
<accession>A0A9Q3FBC4</accession>
<protein>
    <recommendedName>
        <fullName evidence="3">Integrase catalytic domain-containing protein</fullName>
    </recommendedName>
</protein>
<evidence type="ECO:0000313" key="1">
    <source>
        <dbReference type="EMBL" id="MBW0535909.1"/>
    </source>
</evidence>
<dbReference type="Proteomes" id="UP000765509">
    <property type="component" value="Unassembled WGS sequence"/>
</dbReference>
<gene>
    <name evidence="1" type="ORF">O181_075624</name>
</gene>
<keyword evidence="2" id="KW-1185">Reference proteome</keyword>
<sequence>MIRRLCAYALEFKDSNEFFNHHWFTLIPELELEYKTSVHSSTGQTPAILEKRWNPRLPENTLRKDLVEIHPTAFRFKMIHVKVKDHAKKSINETFDYANKKWDKSQKVPDFKVGDLALVSTFNFNNVKGPKKLKYSHVGTFVIVALHGTNAAQVEFSGELENKHPTFPFSLIKPYQPAYKELFPLRNPDPLTVPLVEQNKDKKIKKFIQERRLRCKNQREYFFRYINSVHEDEWLAD</sequence>